<comment type="caution">
    <text evidence="6">The sequence shown here is derived from an EMBL/GenBank/DDBJ whole genome shotgun (WGS) entry which is preliminary data.</text>
</comment>
<evidence type="ECO:0000313" key="6">
    <source>
        <dbReference type="EMBL" id="MCE7004908.1"/>
    </source>
</evidence>
<dbReference type="InterPro" id="IPR006119">
    <property type="entry name" value="Resolv_N"/>
</dbReference>
<dbReference type="SUPFAM" id="SSF53041">
    <property type="entry name" value="Resolvase-like"/>
    <property type="match status" value="1"/>
</dbReference>
<evidence type="ECO:0000259" key="5">
    <source>
        <dbReference type="PROSITE" id="PS51736"/>
    </source>
</evidence>
<keyword evidence="1" id="KW-0229">DNA integration</keyword>
<reference evidence="6 7" key="1">
    <citation type="submission" date="2021-12" db="EMBL/GenBank/DDBJ databases">
        <title>Genome sequence of Kibdelosporangium philippinense ATCC 49844.</title>
        <authorList>
            <person name="Fedorov E.A."/>
            <person name="Omeragic M."/>
            <person name="Shalygina K.F."/>
            <person name="Maclea K.S."/>
        </authorList>
    </citation>
    <scope>NUCLEOTIDE SEQUENCE [LARGE SCALE GENOMIC DNA]</scope>
    <source>
        <strain evidence="6 7">ATCC 49844</strain>
    </source>
</reference>
<dbReference type="PROSITE" id="PS51736">
    <property type="entry name" value="RECOMBINASES_3"/>
    <property type="match status" value="1"/>
</dbReference>
<dbReference type="RefSeq" id="WP_233726529.1">
    <property type="nucleotide sequence ID" value="NZ_JAJVCN010000002.1"/>
</dbReference>
<dbReference type="EMBL" id="JAJVCN010000002">
    <property type="protein sequence ID" value="MCE7004908.1"/>
    <property type="molecule type" value="Genomic_DNA"/>
</dbReference>
<evidence type="ECO:0000256" key="2">
    <source>
        <dbReference type="ARBA" id="ARBA00023125"/>
    </source>
</evidence>
<dbReference type="PANTHER" id="PTHR30461:SF2">
    <property type="entry name" value="SERINE RECOMBINASE PINE-RELATED"/>
    <property type="match status" value="1"/>
</dbReference>
<protein>
    <submittedName>
        <fullName evidence="6">Recombinase family protein</fullName>
    </submittedName>
</protein>
<feature type="active site" description="O-(5'-phospho-DNA)-serine intermediate" evidence="4">
    <location>
        <position position="9"/>
    </location>
</feature>
<evidence type="ECO:0000256" key="4">
    <source>
        <dbReference type="PROSITE-ProRule" id="PRU10137"/>
    </source>
</evidence>
<dbReference type="InterPro" id="IPR050639">
    <property type="entry name" value="SSR_resolvase"/>
</dbReference>
<dbReference type="InterPro" id="IPR006118">
    <property type="entry name" value="Recombinase_CS"/>
</dbReference>
<dbReference type="Pfam" id="PF00239">
    <property type="entry name" value="Resolvase"/>
    <property type="match status" value="1"/>
</dbReference>
<dbReference type="InterPro" id="IPR036162">
    <property type="entry name" value="Resolvase-like_N_sf"/>
</dbReference>
<dbReference type="SMART" id="SM00857">
    <property type="entry name" value="Resolvase"/>
    <property type="match status" value="1"/>
</dbReference>
<dbReference type="PROSITE" id="PS00397">
    <property type="entry name" value="RECOMBINASES_1"/>
    <property type="match status" value="1"/>
</dbReference>
<name>A0ABS8ZEF9_9PSEU</name>
<dbReference type="Proteomes" id="UP001521150">
    <property type="component" value="Unassembled WGS sequence"/>
</dbReference>
<dbReference type="Gene3D" id="3.40.50.1390">
    <property type="entry name" value="Resolvase, N-terminal catalytic domain"/>
    <property type="match status" value="1"/>
</dbReference>
<dbReference type="CDD" id="cd03768">
    <property type="entry name" value="SR_ResInv"/>
    <property type="match status" value="1"/>
</dbReference>
<accession>A0ABS8ZEF9</accession>
<evidence type="ECO:0000256" key="1">
    <source>
        <dbReference type="ARBA" id="ARBA00022908"/>
    </source>
</evidence>
<dbReference type="PANTHER" id="PTHR30461">
    <property type="entry name" value="DNA-INVERTASE FROM LAMBDOID PROPHAGE"/>
    <property type="match status" value="1"/>
</dbReference>
<gene>
    <name evidence="6" type="ORF">LWC34_19055</name>
</gene>
<organism evidence="6 7">
    <name type="scientific">Kibdelosporangium philippinense</name>
    <dbReference type="NCBI Taxonomy" id="211113"/>
    <lineage>
        <taxon>Bacteria</taxon>
        <taxon>Bacillati</taxon>
        <taxon>Actinomycetota</taxon>
        <taxon>Actinomycetes</taxon>
        <taxon>Pseudonocardiales</taxon>
        <taxon>Pseudonocardiaceae</taxon>
        <taxon>Kibdelosporangium</taxon>
    </lineage>
</organism>
<sequence length="116" mass="12949">MRFGYARVSTREQNPDHQIDALLGKLRSGDRVVVTRLRRIGRSHHHLLELVAWFGKQEIDFIVLEQGIDTSTPGGRLIFHFLAALAEYDREMIVEGTWTAWPPPAPAAGSAGASRS</sequence>
<evidence type="ECO:0000313" key="7">
    <source>
        <dbReference type="Proteomes" id="UP001521150"/>
    </source>
</evidence>
<feature type="domain" description="Resolvase/invertase-type recombinase catalytic" evidence="5">
    <location>
        <begin position="1"/>
        <end position="109"/>
    </location>
</feature>
<keyword evidence="7" id="KW-1185">Reference proteome</keyword>
<keyword evidence="2" id="KW-0238">DNA-binding</keyword>
<proteinExistence type="predicted"/>
<evidence type="ECO:0000256" key="3">
    <source>
        <dbReference type="ARBA" id="ARBA00023172"/>
    </source>
</evidence>
<keyword evidence="3" id="KW-0233">DNA recombination</keyword>